<dbReference type="InterPro" id="IPR016187">
    <property type="entry name" value="CTDL_fold"/>
</dbReference>
<dbReference type="Gene3D" id="3.90.1580.10">
    <property type="entry name" value="paralog of FGE (formylglycine-generating enzyme)"/>
    <property type="match status" value="1"/>
</dbReference>
<evidence type="ECO:0000256" key="1">
    <source>
        <dbReference type="ARBA" id="ARBA00023002"/>
    </source>
</evidence>
<proteinExistence type="predicted"/>
<sequence length="438" mass="49963">MTLPAPEVPKETQFDLLSRYRSVRAETEQLATPLSAEDMQIQSMADASPTKWHLAHTTWFYETFILRELNPQYRVFDPRYHEIFNSYYHSLGQPFSRPLRGLLSRPSIDEIYAYRAYVDRAISTVLQGGGEERRLNNLVLLGLNHEQQHQELLLTDIKHALSINPLLPAYINNADAGSGENGQKVEALEWIAVNGGIFNIGASAGGDQANEGDNFCFDNETPSHPLLVQDFRIASRLVTNGEFLEFIEDGGYRQHRLWLSDGWSWVNTHSVQHPHYWRRVDGSWQQFTLCGLQPLAYAEPVCHLNFYEADAFATWAGFRLPTEFEWEVAACQLCTPDDLAAANLLEKRHWHPAASHQQRQLLGDVWEWTSSAYQPYPGFRASGDAVGEYNGKFMCNQKVLRGGSCVTPSSHIRSSYRNFFYPHQFWQFTGIRLAGDAL</sequence>
<organism evidence="6 7">
    <name type="scientific">Microbulbifer aestuariivivens</name>
    <dbReference type="NCBI Taxonomy" id="1908308"/>
    <lineage>
        <taxon>Bacteria</taxon>
        <taxon>Pseudomonadati</taxon>
        <taxon>Pseudomonadota</taxon>
        <taxon>Gammaproteobacteria</taxon>
        <taxon>Cellvibrionales</taxon>
        <taxon>Microbulbiferaceae</taxon>
        <taxon>Microbulbifer</taxon>
    </lineage>
</organism>
<dbReference type="PANTHER" id="PTHR23150">
    <property type="entry name" value="SULFATASE MODIFYING FACTOR 1, 2"/>
    <property type="match status" value="1"/>
</dbReference>
<protein>
    <submittedName>
        <fullName evidence="6">Hercynine oxygenase</fullName>
    </submittedName>
</protein>
<feature type="domain" description="DinB-like" evidence="5">
    <location>
        <begin position="20"/>
        <end position="152"/>
    </location>
</feature>
<keyword evidence="2" id="KW-0408">Iron</keyword>
<feature type="domain" description="Sulfatase-modifying factor enzyme-like" evidence="4">
    <location>
        <begin position="189"/>
        <end position="434"/>
    </location>
</feature>
<reference evidence="6 7" key="1">
    <citation type="submission" date="2024-02" db="EMBL/GenBank/DDBJ databases">
        <title>Microbulbifer aestuariivivens NBRC 112533.</title>
        <authorList>
            <person name="Ichikawa N."/>
            <person name="Katano-Makiyama Y."/>
            <person name="Hidaka K."/>
        </authorList>
    </citation>
    <scope>NUCLEOTIDE SEQUENCE [LARGE SCALE GENOMIC DNA]</scope>
    <source>
        <strain evidence="6 7">NBRC 112533</strain>
    </source>
</reference>
<accession>A0ABP9WK45</accession>
<dbReference type="EMBL" id="BAABRT010000001">
    <property type="protein sequence ID" value="GAA5523578.1"/>
    <property type="molecule type" value="Genomic_DNA"/>
</dbReference>
<dbReference type="InterPro" id="IPR017806">
    <property type="entry name" value="EgtB"/>
</dbReference>
<comment type="caution">
    <text evidence="6">The sequence shown here is derived from an EMBL/GenBank/DDBJ whole genome shotgun (WGS) entry which is preliminary data.</text>
</comment>
<gene>
    <name evidence="6" type="primary">egtB_1</name>
    <name evidence="6" type="ORF">Maes01_00126</name>
</gene>
<dbReference type="Pfam" id="PF12867">
    <property type="entry name" value="DinB_2"/>
    <property type="match status" value="1"/>
</dbReference>
<evidence type="ECO:0000259" key="5">
    <source>
        <dbReference type="Pfam" id="PF12867"/>
    </source>
</evidence>
<comment type="pathway">
    <text evidence="3">Amino-acid biosynthesis; ergothioneine biosynthesis.</text>
</comment>
<evidence type="ECO:0000256" key="2">
    <source>
        <dbReference type="ARBA" id="ARBA00023004"/>
    </source>
</evidence>
<evidence type="ECO:0000313" key="6">
    <source>
        <dbReference type="EMBL" id="GAA5523578.1"/>
    </source>
</evidence>
<evidence type="ECO:0000259" key="4">
    <source>
        <dbReference type="Pfam" id="PF03781"/>
    </source>
</evidence>
<dbReference type="NCBIfam" id="TIGR03440">
    <property type="entry name" value="egtB_TIGR03440"/>
    <property type="match status" value="1"/>
</dbReference>
<dbReference type="Pfam" id="PF03781">
    <property type="entry name" value="FGE-sulfatase"/>
    <property type="match status" value="1"/>
</dbReference>
<dbReference type="Proteomes" id="UP001408594">
    <property type="component" value="Unassembled WGS sequence"/>
</dbReference>
<dbReference type="InterPro" id="IPR005532">
    <property type="entry name" value="SUMF_dom"/>
</dbReference>
<dbReference type="InterPro" id="IPR051043">
    <property type="entry name" value="Sulfatase_Mod_Factor_Kinase"/>
</dbReference>
<evidence type="ECO:0000313" key="7">
    <source>
        <dbReference type="Proteomes" id="UP001408594"/>
    </source>
</evidence>
<dbReference type="InterPro" id="IPR042095">
    <property type="entry name" value="SUMF_sf"/>
</dbReference>
<keyword evidence="1" id="KW-0560">Oxidoreductase</keyword>
<dbReference type="PANTHER" id="PTHR23150:SF36">
    <property type="entry name" value="HERCYNINE OXYGENASE"/>
    <property type="match status" value="1"/>
</dbReference>
<dbReference type="InterPro" id="IPR024775">
    <property type="entry name" value="DinB-like"/>
</dbReference>
<dbReference type="SUPFAM" id="SSF56436">
    <property type="entry name" value="C-type lectin-like"/>
    <property type="match status" value="1"/>
</dbReference>
<dbReference type="RefSeq" id="WP_345547820.1">
    <property type="nucleotide sequence ID" value="NZ_BAABRT010000001.1"/>
</dbReference>
<name>A0ABP9WK45_9GAMM</name>
<evidence type="ECO:0000256" key="3">
    <source>
        <dbReference type="ARBA" id="ARBA00037882"/>
    </source>
</evidence>
<keyword evidence="7" id="KW-1185">Reference proteome</keyword>